<evidence type="ECO:0008006" key="3">
    <source>
        <dbReference type="Google" id="ProtNLM"/>
    </source>
</evidence>
<proteinExistence type="predicted"/>
<keyword evidence="2" id="KW-1185">Reference proteome</keyword>
<dbReference type="Pfam" id="PF19420">
    <property type="entry name" value="DDAH_eukar"/>
    <property type="match status" value="1"/>
</dbReference>
<dbReference type="SUPFAM" id="SSF55909">
    <property type="entry name" value="Pentein"/>
    <property type="match status" value="1"/>
</dbReference>
<dbReference type="PANTHER" id="PTHR47271:SF2">
    <property type="entry name" value="ARGININE DEIMINASE"/>
    <property type="match status" value="1"/>
</dbReference>
<dbReference type="RefSeq" id="WP_191809718.1">
    <property type="nucleotide sequence ID" value="NZ_JACSQT010000001.1"/>
</dbReference>
<reference evidence="1 2" key="1">
    <citation type="submission" date="2020-08" db="EMBL/GenBank/DDBJ databases">
        <title>A Genomic Blueprint of the Chicken Gut Microbiome.</title>
        <authorList>
            <person name="Gilroy R."/>
            <person name="Ravi A."/>
            <person name="Getino M."/>
            <person name="Pursley I."/>
            <person name="Horton D.L."/>
            <person name="Alikhan N.-F."/>
            <person name="Baker D."/>
            <person name="Gharbi K."/>
            <person name="Hall N."/>
            <person name="Watson M."/>
            <person name="Adriaenssens E.M."/>
            <person name="Foster-Nyarko E."/>
            <person name="Jarju S."/>
            <person name="Secka A."/>
            <person name="Antonio M."/>
            <person name="Oren A."/>
            <person name="Chaudhuri R."/>
            <person name="La Ragione R.M."/>
            <person name="Hildebrand F."/>
            <person name="Pallen M.J."/>
        </authorList>
    </citation>
    <scope>NUCLEOTIDE SEQUENCE [LARGE SCALE GENOMIC DNA]</scope>
    <source>
        <strain evidence="1 2">Sa5YUA1</strain>
    </source>
</reference>
<protein>
    <recommendedName>
        <fullName evidence="3">N-dimethylarginine dimethylaminohydrolase</fullName>
    </recommendedName>
</protein>
<sequence>MLDSQYKAQCSTEYDRLKTVILCEPTYMNIENQINETQRRYSDKGFNVEQAIIQHQKFVAELEGLGIEVVLLPPGQNYPEQVFTRDIGFTLGHTVFIAAMATKIRHGEEDILHEWLESHHVSYNNIKHGHVEGGDVIIDQDTVYIGQSDRSDTVGIHYLQSKLPHMKVLPVPFTKSFLHLDCIFNVLSPTEALLYPGQMDEKVEEYLYSRYDIIEVSKEEQFTLGTNVLSVGNRQVFSQPINTQVNRALSQRGFEVIEVNISEIIKSGGAFRCCTMPLLRLTDPNYFD</sequence>
<gene>
    <name evidence="1" type="ORF">H9655_00110</name>
</gene>
<organism evidence="1 2">
    <name type="scientific">Cytobacillus stercorigallinarum</name>
    <dbReference type="NCBI Taxonomy" id="2762240"/>
    <lineage>
        <taxon>Bacteria</taxon>
        <taxon>Bacillati</taxon>
        <taxon>Bacillota</taxon>
        <taxon>Bacilli</taxon>
        <taxon>Bacillales</taxon>
        <taxon>Bacillaceae</taxon>
        <taxon>Cytobacillus</taxon>
    </lineage>
</organism>
<accession>A0ABR8QIR4</accession>
<dbReference type="PANTHER" id="PTHR47271">
    <property type="entry name" value="ARGININE DEIMINASE"/>
    <property type="match status" value="1"/>
</dbReference>
<dbReference type="Proteomes" id="UP000657931">
    <property type="component" value="Unassembled WGS sequence"/>
</dbReference>
<dbReference type="EMBL" id="JACSQT010000001">
    <property type="protein sequence ID" value="MBD7935417.1"/>
    <property type="molecule type" value="Genomic_DNA"/>
</dbReference>
<comment type="caution">
    <text evidence="1">The sequence shown here is derived from an EMBL/GenBank/DDBJ whole genome shotgun (WGS) entry which is preliminary data.</text>
</comment>
<dbReference type="Gene3D" id="3.75.10.10">
    <property type="entry name" value="L-arginine/glycine Amidinotransferase, Chain A"/>
    <property type="match status" value="1"/>
</dbReference>
<name>A0ABR8QIR4_9BACI</name>
<evidence type="ECO:0000313" key="2">
    <source>
        <dbReference type="Proteomes" id="UP000657931"/>
    </source>
</evidence>
<evidence type="ECO:0000313" key="1">
    <source>
        <dbReference type="EMBL" id="MBD7935417.1"/>
    </source>
</evidence>